<dbReference type="InterPro" id="IPR027417">
    <property type="entry name" value="P-loop_NTPase"/>
</dbReference>
<dbReference type="PANTHER" id="PTHR35205">
    <property type="entry name" value="NB-ARC AND TPR DOMAIN PROTEIN"/>
    <property type="match status" value="1"/>
</dbReference>
<feature type="domain" description="HNH nuclease" evidence="3">
    <location>
        <begin position="162"/>
        <end position="228"/>
    </location>
</feature>
<evidence type="ECO:0000313" key="4">
    <source>
        <dbReference type="EMBL" id="KAL1855871.1"/>
    </source>
</evidence>
<feature type="coiled-coil region" evidence="1">
    <location>
        <begin position="480"/>
        <end position="507"/>
    </location>
</feature>
<dbReference type="Pfam" id="PF13391">
    <property type="entry name" value="HNH_2"/>
    <property type="match status" value="1"/>
</dbReference>
<comment type="caution">
    <text evidence="4">The sequence shown here is derived from an EMBL/GenBank/DDBJ whole genome shotgun (WGS) entry which is preliminary data.</text>
</comment>
<evidence type="ECO:0000256" key="1">
    <source>
        <dbReference type="SAM" id="Coils"/>
    </source>
</evidence>
<dbReference type="InterPro" id="IPR002182">
    <property type="entry name" value="NB-ARC"/>
</dbReference>
<feature type="domain" description="NB-ARC" evidence="2">
    <location>
        <begin position="635"/>
        <end position="803"/>
    </location>
</feature>
<dbReference type="Gene3D" id="3.40.50.300">
    <property type="entry name" value="P-loop containing nucleotide triphosphate hydrolases"/>
    <property type="match status" value="1"/>
</dbReference>
<sequence>MAGPSHVRRDGFVAKLDAFLADPDTHAKYIDALDKFLDARPELVPVTNILPADEVEERLEIAYKALGGKFSASPLSLATFMTLPLGTIRGKSTEEVTELFSASSSTVKPFLQKYALERICDFLSTPDEEHGGAQEEAQDAGRDVSDLEARIVQCKSRDGRKCVLLGTADPDVCHILPFSLTSSTLDIGQSVDIRQLLTEKPGSLDKAWNMVCLNAQLHRWWSKCYFGFRCLGILPPGSDHDTLSTVKLQFCWVKSLSKIAMEQAAGGGLAVSPNTFDVERGDPTIDQARALVTSWREGLEAGAFPSQKCSARSSGAIGAPEPVSCLPTLSGRTVYIRLPTEEAFQMKAMVDVQWACIQLATLSGAAEEPIFWLDDGDKMVGLAPLELAGTVTRPSFDPASSSVNSATPGLPQLPAPWFGCLTWHCGFVQLLRWQPDLIDFSPKWAQRTPMEALGVAANVIAVVDLSAKVATLCFRYSKQVASARADIQRLQGQVQLLETALQATRRLVEGPRGPLLSTSQELASSLRGCIRCLRQVEKRLSPDLPRGAMRRLGLRAWKWPFLSRDVDQIIASLQHHQRAIGVGLQIDQTHMLMDIQDGIKQLSLSTTEDRSVSDKPHRVVPFPPDPDFVQRPALWRWMAEQYSRPGQRMALVGMGGFGKSQLAIHFAHHVQAENPGTSVFWVRGNSRVTFEESYRTLAGVLALPRRHDPEVDVLALVREWLQRDDVGPWLLILDNADDAHVFYPGESAVETPLASYLPKSPDGKIFVTSRSLDAALPLVGTNKAIRHVPVMEEEQSMTLFRKKLDGDVDEPTVRRLVQALGCVPLAVSQAAAYVNRHSPRIDARSYLDHFHRGEKWKDSLLRADKGDLGRYDGVSNSVVVTWQMTFEQIQRERPSAANLLSLMSRFQPQNIPEKMLHGYVDGAV</sequence>
<evidence type="ECO:0000313" key="5">
    <source>
        <dbReference type="Proteomes" id="UP001586593"/>
    </source>
</evidence>
<dbReference type="PANTHER" id="PTHR35205:SF1">
    <property type="entry name" value="ZU5 DOMAIN-CONTAINING PROTEIN"/>
    <property type="match status" value="1"/>
</dbReference>
<name>A0ABR3W973_9PEZI</name>
<evidence type="ECO:0008006" key="6">
    <source>
        <dbReference type="Google" id="ProtNLM"/>
    </source>
</evidence>
<accession>A0ABR3W973</accession>
<dbReference type="EMBL" id="JAZHXJ010000610">
    <property type="protein sequence ID" value="KAL1855871.1"/>
    <property type="molecule type" value="Genomic_DNA"/>
</dbReference>
<gene>
    <name evidence="4" type="ORF">VTK73DRAFT_8451</name>
</gene>
<evidence type="ECO:0000259" key="3">
    <source>
        <dbReference type="Pfam" id="PF13391"/>
    </source>
</evidence>
<keyword evidence="1" id="KW-0175">Coiled coil</keyword>
<keyword evidence="5" id="KW-1185">Reference proteome</keyword>
<organism evidence="4 5">
    <name type="scientific">Phialemonium thermophilum</name>
    <dbReference type="NCBI Taxonomy" id="223376"/>
    <lineage>
        <taxon>Eukaryota</taxon>
        <taxon>Fungi</taxon>
        <taxon>Dikarya</taxon>
        <taxon>Ascomycota</taxon>
        <taxon>Pezizomycotina</taxon>
        <taxon>Sordariomycetes</taxon>
        <taxon>Sordariomycetidae</taxon>
        <taxon>Cephalothecales</taxon>
        <taxon>Cephalothecaceae</taxon>
        <taxon>Phialemonium</taxon>
    </lineage>
</organism>
<protein>
    <recommendedName>
        <fullName evidence="6">NB-ARC domain-containing protein</fullName>
    </recommendedName>
</protein>
<proteinExistence type="predicted"/>
<reference evidence="4 5" key="1">
    <citation type="journal article" date="2024" name="Commun. Biol.">
        <title>Comparative genomic analysis of thermophilic fungi reveals convergent evolutionary adaptations and gene losses.</title>
        <authorList>
            <person name="Steindorff A.S."/>
            <person name="Aguilar-Pontes M.V."/>
            <person name="Robinson A.J."/>
            <person name="Andreopoulos B."/>
            <person name="LaButti K."/>
            <person name="Kuo A."/>
            <person name="Mondo S."/>
            <person name="Riley R."/>
            <person name="Otillar R."/>
            <person name="Haridas S."/>
            <person name="Lipzen A."/>
            <person name="Grimwood J."/>
            <person name="Schmutz J."/>
            <person name="Clum A."/>
            <person name="Reid I.D."/>
            <person name="Moisan M.C."/>
            <person name="Butler G."/>
            <person name="Nguyen T.T.M."/>
            <person name="Dewar K."/>
            <person name="Conant G."/>
            <person name="Drula E."/>
            <person name="Henrissat B."/>
            <person name="Hansel C."/>
            <person name="Singer S."/>
            <person name="Hutchinson M.I."/>
            <person name="de Vries R.P."/>
            <person name="Natvig D.O."/>
            <person name="Powell A.J."/>
            <person name="Tsang A."/>
            <person name="Grigoriev I.V."/>
        </authorList>
    </citation>
    <scope>NUCLEOTIDE SEQUENCE [LARGE SCALE GENOMIC DNA]</scope>
    <source>
        <strain evidence="4 5">ATCC 24622</strain>
    </source>
</reference>
<dbReference type="InterPro" id="IPR003615">
    <property type="entry name" value="HNH_nuc"/>
</dbReference>
<dbReference type="Proteomes" id="UP001586593">
    <property type="component" value="Unassembled WGS sequence"/>
</dbReference>
<evidence type="ECO:0000259" key="2">
    <source>
        <dbReference type="Pfam" id="PF00931"/>
    </source>
</evidence>
<dbReference type="SUPFAM" id="SSF52540">
    <property type="entry name" value="P-loop containing nucleoside triphosphate hydrolases"/>
    <property type="match status" value="1"/>
</dbReference>
<dbReference type="Pfam" id="PF00931">
    <property type="entry name" value="NB-ARC"/>
    <property type="match status" value="1"/>
</dbReference>